<dbReference type="PANTHER" id="PTHR46621">
    <property type="entry name" value="SNRNA-ACTIVATING PROTEIN COMPLEX SUBUNIT 4"/>
    <property type="match status" value="1"/>
</dbReference>
<feature type="domain" description="HTH myb-type" evidence="7">
    <location>
        <begin position="8"/>
        <end position="62"/>
    </location>
</feature>
<dbReference type="PROSITE" id="PS50090">
    <property type="entry name" value="MYB_LIKE"/>
    <property type="match status" value="2"/>
</dbReference>
<keyword evidence="2 8" id="KW-0238">DNA-binding</keyword>
<dbReference type="STRING" id="5722.A2DPS2"/>
<keyword evidence="1" id="KW-0805">Transcription regulation</keyword>
<evidence type="ECO:0000256" key="2">
    <source>
        <dbReference type="ARBA" id="ARBA00023125"/>
    </source>
</evidence>
<dbReference type="RefSeq" id="XP_001329653.1">
    <property type="nucleotide sequence ID" value="XM_001329618.1"/>
</dbReference>
<dbReference type="eggNOG" id="KOG0048">
    <property type="taxonomic scope" value="Eukaryota"/>
</dbReference>
<evidence type="ECO:0000259" key="6">
    <source>
        <dbReference type="PROSITE" id="PS50090"/>
    </source>
</evidence>
<reference evidence="8" key="2">
    <citation type="journal article" date="2007" name="Science">
        <title>Draft genome sequence of the sexually transmitted pathogen Trichomonas vaginalis.</title>
        <authorList>
            <person name="Carlton J.M."/>
            <person name="Hirt R.P."/>
            <person name="Silva J.C."/>
            <person name="Delcher A.L."/>
            <person name="Schatz M."/>
            <person name="Zhao Q."/>
            <person name="Wortman J.R."/>
            <person name="Bidwell S.L."/>
            <person name="Alsmark U.C.M."/>
            <person name="Besteiro S."/>
            <person name="Sicheritz-Ponten T."/>
            <person name="Noel C.J."/>
            <person name="Dacks J.B."/>
            <person name="Foster P.G."/>
            <person name="Simillion C."/>
            <person name="Van de Peer Y."/>
            <person name="Miranda-Saavedra D."/>
            <person name="Barton G.J."/>
            <person name="Westrop G.D."/>
            <person name="Mueller S."/>
            <person name="Dessi D."/>
            <person name="Fiori P.L."/>
            <person name="Ren Q."/>
            <person name="Paulsen I."/>
            <person name="Zhang H."/>
            <person name="Bastida-Corcuera F.D."/>
            <person name="Simoes-Barbosa A."/>
            <person name="Brown M.T."/>
            <person name="Hayes R.D."/>
            <person name="Mukherjee M."/>
            <person name="Okumura C.Y."/>
            <person name="Schneider R."/>
            <person name="Smith A.J."/>
            <person name="Vanacova S."/>
            <person name="Villalvazo M."/>
            <person name="Haas B.J."/>
            <person name="Pertea M."/>
            <person name="Feldblyum T.V."/>
            <person name="Utterback T.R."/>
            <person name="Shu C.L."/>
            <person name="Osoegawa K."/>
            <person name="de Jong P.J."/>
            <person name="Hrdy I."/>
            <person name="Horvathova L."/>
            <person name="Zubacova Z."/>
            <person name="Dolezal P."/>
            <person name="Malik S.B."/>
            <person name="Logsdon J.M. Jr."/>
            <person name="Henze K."/>
            <person name="Gupta A."/>
            <person name="Wang C.C."/>
            <person name="Dunne R.L."/>
            <person name="Upcroft J.A."/>
            <person name="Upcroft P."/>
            <person name="White O."/>
            <person name="Salzberg S.L."/>
            <person name="Tang P."/>
            <person name="Chiu C.-H."/>
            <person name="Lee Y.-S."/>
            <person name="Embley T.M."/>
            <person name="Coombs G.H."/>
            <person name="Mottram J.C."/>
            <person name="Tachezy J."/>
            <person name="Fraser-Liggett C.M."/>
            <person name="Johnson P.J."/>
        </authorList>
    </citation>
    <scope>NUCLEOTIDE SEQUENCE [LARGE SCALE GENOMIC DNA]</scope>
    <source>
        <strain evidence="8">G3</strain>
    </source>
</reference>
<evidence type="ECO:0000256" key="1">
    <source>
        <dbReference type="ARBA" id="ARBA00023015"/>
    </source>
</evidence>
<gene>
    <name evidence="8" type="ORF">TVAG_453460</name>
</gene>
<feature type="region of interest" description="Disordered" evidence="5">
    <location>
        <begin position="124"/>
        <end position="151"/>
    </location>
</feature>
<dbReference type="PANTHER" id="PTHR46621:SF1">
    <property type="entry name" value="SNRNA-ACTIVATING PROTEIN COMPLEX SUBUNIT 4"/>
    <property type="match status" value="1"/>
</dbReference>
<dbReference type="GO" id="GO:0005634">
    <property type="term" value="C:nucleus"/>
    <property type="evidence" value="ECO:0000318"/>
    <property type="project" value="GO_Central"/>
</dbReference>
<dbReference type="InterPro" id="IPR001005">
    <property type="entry name" value="SANT/Myb"/>
</dbReference>
<keyword evidence="4" id="KW-0539">Nucleus</keyword>
<dbReference type="Pfam" id="PF00249">
    <property type="entry name" value="Myb_DNA-binding"/>
    <property type="match status" value="2"/>
</dbReference>
<feature type="domain" description="Myb-like" evidence="6">
    <location>
        <begin position="59"/>
        <end position="109"/>
    </location>
</feature>
<dbReference type="Gene3D" id="1.10.10.60">
    <property type="entry name" value="Homeodomain-like"/>
    <property type="match status" value="2"/>
</dbReference>
<organism evidence="8 9">
    <name type="scientific">Trichomonas vaginalis (strain ATCC PRA-98 / G3)</name>
    <dbReference type="NCBI Taxonomy" id="412133"/>
    <lineage>
        <taxon>Eukaryota</taxon>
        <taxon>Metamonada</taxon>
        <taxon>Parabasalia</taxon>
        <taxon>Trichomonadida</taxon>
        <taxon>Trichomonadidae</taxon>
        <taxon>Trichomonas</taxon>
    </lineage>
</organism>
<feature type="domain" description="HTH myb-type" evidence="7">
    <location>
        <begin position="66"/>
        <end position="113"/>
    </location>
</feature>
<evidence type="ECO:0000256" key="5">
    <source>
        <dbReference type="SAM" id="MobiDB-lite"/>
    </source>
</evidence>
<evidence type="ECO:0000259" key="7">
    <source>
        <dbReference type="PROSITE" id="PS51294"/>
    </source>
</evidence>
<dbReference type="OrthoDB" id="2143914at2759"/>
<dbReference type="InterPro" id="IPR009057">
    <property type="entry name" value="Homeodomain-like_sf"/>
</dbReference>
<reference evidence="8" key="1">
    <citation type="submission" date="2006-10" db="EMBL/GenBank/DDBJ databases">
        <authorList>
            <person name="Amadeo P."/>
            <person name="Zhao Q."/>
            <person name="Wortman J."/>
            <person name="Fraser-Liggett C."/>
            <person name="Carlton J."/>
        </authorList>
    </citation>
    <scope>NUCLEOTIDE SEQUENCE</scope>
    <source>
        <strain evidence="8">G3</strain>
    </source>
</reference>
<dbReference type="EMBL" id="DS113229">
    <property type="protein sequence ID" value="EAY17518.1"/>
    <property type="molecule type" value="Genomic_DNA"/>
</dbReference>
<evidence type="ECO:0000256" key="3">
    <source>
        <dbReference type="ARBA" id="ARBA00023163"/>
    </source>
</evidence>
<feature type="compositionally biased region" description="Polar residues" evidence="5">
    <location>
        <begin position="139"/>
        <end position="151"/>
    </location>
</feature>
<proteinExistence type="predicted"/>
<keyword evidence="3" id="KW-0804">Transcription</keyword>
<dbReference type="AlphaFoldDB" id="A2DPS2"/>
<feature type="domain" description="Myb-like" evidence="6">
    <location>
        <begin position="8"/>
        <end position="58"/>
    </location>
</feature>
<evidence type="ECO:0000313" key="8">
    <source>
        <dbReference type="EMBL" id="EAY17518.1"/>
    </source>
</evidence>
<evidence type="ECO:0000256" key="4">
    <source>
        <dbReference type="ARBA" id="ARBA00023242"/>
    </source>
</evidence>
<dbReference type="VEuPathDB" id="TrichDB:TVAGG3_0551840"/>
<dbReference type="Proteomes" id="UP000001542">
    <property type="component" value="Unassembled WGS sequence"/>
</dbReference>
<dbReference type="KEGG" id="tva:4775535"/>
<protein>
    <submittedName>
        <fullName evidence="8">Myb-like DNA-binding domain containing protein</fullName>
    </submittedName>
</protein>
<dbReference type="GO" id="GO:0000978">
    <property type="term" value="F:RNA polymerase II cis-regulatory region sequence-specific DNA binding"/>
    <property type="evidence" value="ECO:0000318"/>
    <property type="project" value="GO_Central"/>
</dbReference>
<dbReference type="GO" id="GO:0006355">
    <property type="term" value="P:regulation of DNA-templated transcription"/>
    <property type="evidence" value="ECO:0000318"/>
    <property type="project" value="GO_Central"/>
</dbReference>
<dbReference type="InterPro" id="IPR017930">
    <property type="entry name" value="Myb_dom"/>
</dbReference>
<accession>A2DPS2</accession>
<dbReference type="CDD" id="cd00167">
    <property type="entry name" value="SANT"/>
    <property type="match status" value="2"/>
</dbReference>
<dbReference type="InParanoid" id="A2DPS2"/>
<evidence type="ECO:0000313" key="9">
    <source>
        <dbReference type="Proteomes" id="UP000001542"/>
    </source>
</evidence>
<name>A2DPS2_TRIV3</name>
<dbReference type="GO" id="GO:0000981">
    <property type="term" value="F:DNA-binding transcription factor activity, RNA polymerase II-specific"/>
    <property type="evidence" value="ECO:0000318"/>
    <property type="project" value="GO_Central"/>
</dbReference>
<dbReference type="SUPFAM" id="SSF46689">
    <property type="entry name" value="Homeodomain-like"/>
    <property type="match status" value="1"/>
</dbReference>
<dbReference type="PROSITE" id="PS51294">
    <property type="entry name" value="HTH_MYB"/>
    <property type="match status" value="2"/>
</dbReference>
<sequence>MAEGITQKIKLKRNVFTPEEDARLHNLVQIYSTDWKTISSLMGTRSPRQCRERYLNYLAPGLANDKWTPQEDQLLIEKQKLFGKKWIHIAQFFPKRSSANIKNRWSQLVNKGIALAQQLHLVNKNHSEESEPEPPKQNPAPSDSLSDKNAGNSGNRLFSLPSIHELASSNGISNIFNISILKSSIFSPHHQIEPQILNEQIDNSQEKSVQRLHNFKGFTGLLW</sequence>
<dbReference type="VEuPathDB" id="TrichDB:TVAG_453460"/>
<dbReference type="InterPro" id="IPR051575">
    <property type="entry name" value="Myb-like_DNA-bd"/>
</dbReference>
<dbReference type="SMART" id="SM00717">
    <property type="entry name" value="SANT"/>
    <property type="match status" value="2"/>
</dbReference>
<dbReference type="SMR" id="A2DPS2"/>
<keyword evidence="9" id="KW-1185">Reference proteome</keyword>